<dbReference type="PANTHER" id="PTHR11910">
    <property type="entry name" value="ATP SYNTHASE DELTA CHAIN"/>
    <property type="match status" value="1"/>
</dbReference>
<dbReference type="Pfam" id="PF00213">
    <property type="entry name" value="OSCP"/>
    <property type="match status" value="1"/>
</dbReference>
<keyword evidence="5 9" id="KW-0406">Ion transport</keyword>
<evidence type="ECO:0000256" key="3">
    <source>
        <dbReference type="ARBA" id="ARBA00022448"/>
    </source>
</evidence>
<dbReference type="NCBIfam" id="TIGR01145">
    <property type="entry name" value="ATP_synt_delta"/>
    <property type="match status" value="1"/>
</dbReference>
<dbReference type="HAMAP" id="MF_01416">
    <property type="entry name" value="ATP_synth_delta_bact"/>
    <property type="match status" value="1"/>
</dbReference>
<evidence type="ECO:0000256" key="2">
    <source>
        <dbReference type="ARBA" id="ARBA00007046"/>
    </source>
</evidence>
<comment type="subunit">
    <text evidence="9">F-type ATPases have 2 components, F(1) - the catalytic core - and F(0) - the membrane proton channel. F(1) has five subunits: alpha(3), beta(3), gamma(1), delta(1), epsilon(1). CF(0) has four main subunits: a(1), b(1), b'(1) and c(10-14). The alpha and beta chains form an alternating ring which encloses part of the gamma chain. F(1) is attached to F(0) by a central stalk formed by the gamma and epsilon chains, while a peripheral stalk is formed by the delta, b and b' chains.</text>
</comment>
<evidence type="ECO:0000313" key="10">
    <source>
        <dbReference type="EMBL" id="ANS57567.1"/>
    </source>
</evidence>
<geneLocation type="chloroplast" evidence="10"/>
<gene>
    <name evidence="9" type="primary">atpD</name>
</gene>
<dbReference type="InterPro" id="IPR000711">
    <property type="entry name" value="ATPase_OSCP/dsu"/>
</dbReference>
<dbReference type="GO" id="GO:0045259">
    <property type="term" value="C:proton-transporting ATP synthase complex"/>
    <property type="evidence" value="ECO:0007669"/>
    <property type="project" value="UniProtKB-KW"/>
</dbReference>
<dbReference type="InterPro" id="IPR026015">
    <property type="entry name" value="ATP_synth_OSCP/delta_N_sf"/>
</dbReference>
<proteinExistence type="inferred from homology"/>
<dbReference type="PRINTS" id="PR00125">
    <property type="entry name" value="ATPASEDELTA"/>
</dbReference>
<comment type="function">
    <text evidence="9">This protein is part of the stalk that links CF(0) to CF(1). It either transmits conformational changes from CF(0) to CF(1) or is implicated in proton conduction.</text>
</comment>
<comment type="similarity">
    <text evidence="2 9">Belongs to the ATPase delta chain family.</text>
</comment>
<evidence type="ECO:0000256" key="9">
    <source>
        <dbReference type="HAMAP-Rule" id="MF_01416"/>
    </source>
</evidence>
<evidence type="ECO:0000256" key="7">
    <source>
        <dbReference type="ARBA" id="ARBA00023136"/>
    </source>
</evidence>
<keyword evidence="9" id="KW-0139">CF(1)</keyword>
<dbReference type="EMBL" id="KU164871">
    <property type="protein sequence ID" value="ANS57567.1"/>
    <property type="molecule type" value="Genomic_DNA"/>
</dbReference>
<accession>A0A1I9LVE7</accession>
<dbReference type="GO" id="GO:0009535">
    <property type="term" value="C:chloroplast thylakoid membrane"/>
    <property type="evidence" value="ECO:0007669"/>
    <property type="project" value="UniProtKB-SubCell"/>
</dbReference>
<dbReference type="Gene3D" id="1.10.520.20">
    <property type="entry name" value="N-terminal domain of the delta subunit of the F1F0-ATP synthase"/>
    <property type="match status" value="1"/>
</dbReference>
<evidence type="ECO:0000256" key="4">
    <source>
        <dbReference type="ARBA" id="ARBA00022781"/>
    </source>
</evidence>
<evidence type="ECO:0000256" key="8">
    <source>
        <dbReference type="ARBA" id="ARBA00023310"/>
    </source>
</evidence>
<evidence type="ECO:0000313" key="11">
    <source>
        <dbReference type="EMBL" id="ANS57711.1"/>
    </source>
</evidence>
<keyword evidence="6 9" id="KW-0793">Thylakoid</keyword>
<dbReference type="EMBL" id="KU164872">
    <property type="protein sequence ID" value="ANS57711.1"/>
    <property type="molecule type" value="Genomic_DNA"/>
</dbReference>
<comment type="subcellular location">
    <subcellularLocation>
        <location evidence="1">Membrane</location>
    </subcellularLocation>
    <subcellularLocation>
        <location evidence="9">Plastid</location>
        <location evidence="9">Chloroplast thylakoid membrane</location>
        <topology evidence="9">Peripheral membrane protein</topology>
    </subcellularLocation>
</comment>
<keyword evidence="10" id="KW-0934">Plastid</keyword>
<keyword evidence="10" id="KW-0150">Chloroplast</keyword>
<dbReference type="AlphaFoldDB" id="A0A1I9LVE7"/>
<name>A0A1I9LVE7_9PHAE</name>
<dbReference type="SUPFAM" id="SSF47928">
    <property type="entry name" value="N-terminal domain of the delta subunit of the F1F0-ATP synthase"/>
    <property type="match status" value="1"/>
</dbReference>
<protein>
    <recommendedName>
        <fullName evidence="9">ATP synthase subunit delta, chloroplastic</fullName>
    </recommendedName>
    <alternativeName>
        <fullName evidence="9">ATP synthase F(1) sector subunit delta</fullName>
    </alternativeName>
    <alternativeName>
        <fullName evidence="9">F-type ATPase subunit delta</fullName>
    </alternativeName>
</protein>
<keyword evidence="3 9" id="KW-0813">Transport</keyword>
<evidence type="ECO:0000256" key="5">
    <source>
        <dbReference type="ARBA" id="ARBA00023065"/>
    </source>
</evidence>
<dbReference type="GO" id="GO:0046933">
    <property type="term" value="F:proton-transporting ATP synthase activity, rotational mechanism"/>
    <property type="evidence" value="ECO:0007669"/>
    <property type="project" value="UniProtKB-UniRule"/>
</dbReference>
<sequence length="206" mass="23498">MANMMFGSKIANPYSDALLQLGLDLYLKEKNADDTEVIFRIIFDMENLLIILKITPILEKYLANPLITDNEKKNILNKCLPVKGSPTVKNFLMLLVDKKRIGFLQIITETFLNKAYSFVCLKFAEVYSASLLNKEQKLELIKKLKILLGPEFTTSKVYYSKINVTFKIDPELLGGFIIKVDSKIIDLSLRGEIEGLARQMEINLLN</sequence>
<comment type="function">
    <text evidence="9">F(1)F(0) ATP synthase produces ATP from ADP in the presence of a proton or sodium gradient. F-type ATPases consist of two structural domains, F(1) containing the extramembraneous catalytic core and F(0) containing the membrane proton channel, linked together by a central stalk and a peripheral stalk. During catalysis, ATP synthesis in the catalytic domain of F(1) is coupled via a rotary mechanism of the central stalk subunits to proton translocation.</text>
</comment>
<keyword evidence="4 9" id="KW-0375">Hydrogen ion transport</keyword>
<organism evidence="10">
    <name type="scientific">Pleurocladia lacustris</name>
    <dbReference type="NCBI Taxonomy" id="246121"/>
    <lineage>
        <taxon>Eukaryota</taxon>
        <taxon>Sar</taxon>
        <taxon>Stramenopiles</taxon>
        <taxon>Ochrophyta</taxon>
        <taxon>PX clade</taxon>
        <taxon>Phaeophyceae</taxon>
        <taxon>Ectocarpales</taxon>
        <taxon>Chordariaceae</taxon>
        <taxon>Pleurocladia</taxon>
    </lineage>
</organism>
<evidence type="ECO:0000256" key="6">
    <source>
        <dbReference type="ARBA" id="ARBA00023078"/>
    </source>
</evidence>
<reference evidence="10" key="1">
    <citation type="submission" date="2015-11" db="EMBL/GenBank/DDBJ databases">
        <title>Complete mitochondrial and plastid genomes of the freshwater brown alga Pleurocladia lacustris A. Braun and its phylogenetic placement in the Phaeophyceae.</title>
        <authorList>
            <person name="Wang X."/>
            <person name="Wehr J.D."/>
            <person name="Karol K.G."/>
        </authorList>
    </citation>
    <scope>NUCLEOTIDE SEQUENCE</scope>
    <source>
        <strain evidence="10">Sa2</strain>
        <strain evidence="11">SAG 25.93</strain>
    </source>
</reference>
<keyword evidence="8 9" id="KW-0066">ATP synthesis</keyword>
<evidence type="ECO:0000256" key="1">
    <source>
        <dbReference type="ARBA" id="ARBA00004370"/>
    </source>
</evidence>
<dbReference type="RefSeq" id="YP_009326993.1">
    <property type="nucleotide sequence ID" value="NC_032045.1"/>
</dbReference>
<keyword evidence="7 9" id="KW-0472">Membrane</keyword>